<evidence type="ECO:0000259" key="9">
    <source>
        <dbReference type="Pfam" id="PF14767"/>
    </source>
</evidence>
<feature type="domain" description="RPA-interacting protein C-terminal" evidence="10">
    <location>
        <begin position="160"/>
        <end position="242"/>
    </location>
</feature>
<dbReference type="Pfam" id="PF14767">
    <property type="entry name" value="RPA_interact_M"/>
    <property type="match status" value="1"/>
</dbReference>
<dbReference type="InterPro" id="IPR028156">
    <property type="entry name" value="RIP"/>
</dbReference>
<evidence type="ECO:0000256" key="2">
    <source>
        <dbReference type="ARBA" id="ARBA00022723"/>
    </source>
</evidence>
<dbReference type="InterPro" id="IPR028159">
    <property type="entry name" value="RPA_interact_C_dom"/>
</dbReference>
<keyword evidence="5" id="KW-0539">Nucleus</keyword>
<evidence type="ECO:0000259" key="10">
    <source>
        <dbReference type="Pfam" id="PF14768"/>
    </source>
</evidence>
<keyword evidence="6" id="KW-0175">Coiled coil</keyword>
<feature type="domain" description="RPA-interacting protein central" evidence="9">
    <location>
        <begin position="65"/>
        <end position="151"/>
    </location>
</feature>
<dbReference type="AlphaFoldDB" id="A7SU16"/>
<feature type="domain" description="RPA-interacting protein N-terminal" evidence="8">
    <location>
        <begin position="19"/>
        <end position="56"/>
    </location>
</feature>
<dbReference type="HOGENOM" id="CLU_086690_0_0_1"/>
<organism evidence="11 12">
    <name type="scientific">Nematostella vectensis</name>
    <name type="common">Starlet sea anemone</name>
    <dbReference type="NCBI Taxonomy" id="45351"/>
    <lineage>
        <taxon>Eukaryota</taxon>
        <taxon>Metazoa</taxon>
        <taxon>Cnidaria</taxon>
        <taxon>Anthozoa</taxon>
        <taxon>Hexacorallia</taxon>
        <taxon>Actiniaria</taxon>
        <taxon>Edwardsiidae</taxon>
        <taxon>Nematostella</taxon>
    </lineage>
</organism>
<dbReference type="Proteomes" id="UP000001593">
    <property type="component" value="Unassembled WGS sequence"/>
</dbReference>
<dbReference type="OrthoDB" id="435311at2759"/>
<evidence type="ECO:0000256" key="7">
    <source>
        <dbReference type="SAM" id="MobiDB-lite"/>
    </source>
</evidence>
<dbReference type="OMA" id="ACDSWTV"/>
<dbReference type="GO" id="GO:0005634">
    <property type="term" value="C:nucleus"/>
    <property type="evidence" value="ECO:0000318"/>
    <property type="project" value="GO_Central"/>
</dbReference>
<keyword evidence="4" id="KW-0862">Zinc</keyword>
<comment type="subcellular location">
    <subcellularLocation>
        <location evidence="1">Nucleus</location>
    </subcellularLocation>
</comment>
<dbReference type="STRING" id="45351.A7SU16"/>
<sequence length="245" mass="27877">MAALTAMSGVCRSPDPLSRHRSQYKCSTPPWKDTYRKRCKERLRDSRQKFLGKFRQTDEAVGGASVIDKVMDEEWTRLSKEHADLPQWKPTRRSFRPFSNVPLEPSEEADINEILSVMDEIQQELMEEEKLILAQYDENQKFEEESLCAAIEGLKTDDVICPVCKRNPLHQNKQVIFCCCGIRIDTETDCISLPYVKAEIESSVATHNSEGCGSEPTFVVSKVSGLQVSNLIMQCNDCGFLYIII</sequence>
<evidence type="ECO:0000259" key="8">
    <source>
        <dbReference type="Pfam" id="PF14766"/>
    </source>
</evidence>
<dbReference type="InterPro" id="IPR028155">
    <property type="entry name" value="RPA_interact_central"/>
</dbReference>
<dbReference type="InterPro" id="IPR028158">
    <property type="entry name" value="RPA_interact_N_dom"/>
</dbReference>
<dbReference type="EMBL" id="DS469806">
    <property type="protein sequence ID" value="EDO32784.1"/>
    <property type="molecule type" value="Genomic_DNA"/>
</dbReference>
<evidence type="ECO:0000313" key="11">
    <source>
        <dbReference type="EMBL" id="EDO32784.1"/>
    </source>
</evidence>
<dbReference type="KEGG" id="nve:5503940"/>
<evidence type="ECO:0000256" key="6">
    <source>
        <dbReference type="SAM" id="Coils"/>
    </source>
</evidence>
<evidence type="ECO:0000256" key="5">
    <source>
        <dbReference type="ARBA" id="ARBA00023242"/>
    </source>
</evidence>
<evidence type="ECO:0008006" key="13">
    <source>
        <dbReference type="Google" id="ProtNLM"/>
    </source>
</evidence>
<proteinExistence type="predicted"/>
<keyword evidence="3" id="KW-0863">Zinc-finger</keyword>
<dbReference type="Pfam" id="PF14766">
    <property type="entry name" value="RPA_interact_N"/>
    <property type="match status" value="1"/>
</dbReference>
<dbReference type="PhylomeDB" id="A7SU16"/>
<accession>A7SU16</accession>
<dbReference type="InParanoid" id="A7SU16"/>
<dbReference type="Pfam" id="PF14768">
    <property type="entry name" value="RPA_interact_C"/>
    <property type="match status" value="1"/>
</dbReference>
<evidence type="ECO:0000313" key="12">
    <source>
        <dbReference type="Proteomes" id="UP000001593"/>
    </source>
</evidence>
<dbReference type="PANTHER" id="PTHR31742:SF1">
    <property type="entry name" value="RPA-INTERACTING PROTEIN"/>
    <property type="match status" value="1"/>
</dbReference>
<feature type="region of interest" description="Disordered" evidence="7">
    <location>
        <begin position="1"/>
        <end position="25"/>
    </location>
</feature>
<keyword evidence="12" id="KW-1185">Reference proteome</keyword>
<dbReference type="PANTHER" id="PTHR31742">
    <property type="entry name" value="RPA-INTERACTING PROTEIN RPAIN"/>
    <property type="match status" value="1"/>
</dbReference>
<dbReference type="GO" id="GO:0006606">
    <property type="term" value="P:protein import into nucleus"/>
    <property type="evidence" value="ECO:0000318"/>
    <property type="project" value="GO_Central"/>
</dbReference>
<reference evidence="11 12" key="1">
    <citation type="journal article" date="2007" name="Science">
        <title>Sea anemone genome reveals ancestral eumetazoan gene repertoire and genomic organization.</title>
        <authorList>
            <person name="Putnam N.H."/>
            <person name="Srivastava M."/>
            <person name="Hellsten U."/>
            <person name="Dirks B."/>
            <person name="Chapman J."/>
            <person name="Salamov A."/>
            <person name="Terry A."/>
            <person name="Shapiro H."/>
            <person name="Lindquist E."/>
            <person name="Kapitonov V.V."/>
            <person name="Jurka J."/>
            <person name="Genikhovich G."/>
            <person name="Grigoriev I.V."/>
            <person name="Lucas S.M."/>
            <person name="Steele R.E."/>
            <person name="Finnerty J.R."/>
            <person name="Technau U."/>
            <person name="Martindale M.Q."/>
            <person name="Rokhsar D.S."/>
        </authorList>
    </citation>
    <scope>NUCLEOTIDE SEQUENCE [LARGE SCALE GENOMIC DNA]</scope>
    <source>
        <strain evidence="12">CH2 X CH6</strain>
    </source>
</reference>
<keyword evidence="2" id="KW-0479">Metal-binding</keyword>
<protein>
    <recommendedName>
        <fullName evidence="13">RPA-interacting protein</fullName>
    </recommendedName>
</protein>
<dbReference type="eggNOG" id="ENOG502R0QT">
    <property type="taxonomic scope" value="Eukaryota"/>
</dbReference>
<evidence type="ECO:0000256" key="4">
    <source>
        <dbReference type="ARBA" id="ARBA00022833"/>
    </source>
</evidence>
<dbReference type="GO" id="GO:0008270">
    <property type="term" value="F:zinc ion binding"/>
    <property type="evidence" value="ECO:0007669"/>
    <property type="project" value="UniProtKB-KW"/>
</dbReference>
<feature type="coiled-coil region" evidence="6">
    <location>
        <begin position="111"/>
        <end position="138"/>
    </location>
</feature>
<name>A7SU16_NEMVE</name>
<gene>
    <name evidence="11" type="ORF">NEMVEDRAFT_v1g174335</name>
</gene>
<evidence type="ECO:0000256" key="1">
    <source>
        <dbReference type="ARBA" id="ARBA00004123"/>
    </source>
</evidence>
<evidence type="ECO:0000256" key="3">
    <source>
        <dbReference type="ARBA" id="ARBA00022771"/>
    </source>
</evidence>